<feature type="compositionally biased region" description="Polar residues" evidence="8">
    <location>
        <begin position="449"/>
        <end position="463"/>
    </location>
</feature>
<evidence type="ECO:0000259" key="10">
    <source>
        <dbReference type="PROSITE" id="PS50002"/>
    </source>
</evidence>
<dbReference type="SUPFAM" id="SSF50044">
    <property type="entry name" value="SH3-domain"/>
    <property type="match status" value="1"/>
</dbReference>
<dbReference type="PROSITE" id="PS50002">
    <property type="entry name" value="SH3"/>
    <property type="match status" value="1"/>
</dbReference>
<feature type="compositionally biased region" description="Polar residues" evidence="8">
    <location>
        <begin position="596"/>
        <end position="613"/>
    </location>
</feature>
<dbReference type="PANTHER" id="PTHR23158:SF59">
    <property type="match status" value="1"/>
</dbReference>
<keyword evidence="5" id="KW-0175">Coiled coil</keyword>
<evidence type="ECO:0000256" key="8">
    <source>
        <dbReference type="SAM" id="MobiDB-lite"/>
    </source>
</evidence>
<dbReference type="InterPro" id="IPR051500">
    <property type="entry name" value="cTAGE_MIA/OTOR"/>
</dbReference>
<dbReference type="PANTHER" id="PTHR23158">
    <property type="entry name" value="MELANOMA INHIBITORY ACTIVITY-RELATED"/>
    <property type="match status" value="1"/>
</dbReference>
<dbReference type="GO" id="GO:0009306">
    <property type="term" value="P:protein secretion"/>
    <property type="evidence" value="ECO:0007669"/>
    <property type="project" value="TreeGrafter"/>
</dbReference>
<feature type="compositionally biased region" description="Polar residues" evidence="8">
    <location>
        <begin position="419"/>
        <end position="439"/>
    </location>
</feature>
<organism evidence="11 12">
    <name type="scientific">Hippocampus comes</name>
    <name type="common">Tiger tail seahorse</name>
    <dbReference type="NCBI Taxonomy" id="109280"/>
    <lineage>
        <taxon>Eukaryota</taxon>
        <taxon>Metazoa</taxon>
        <taxon>Chordata</taxon>
        <taxon>Craniata</taxon>
        <taxon>Vertebrata</taxon>
        <taxon>Euteleostomi</taxon>
        <taxon>Actinopterygii</taxon>
        <taxon>Neopterygii</taxon>
        <taxon>Teleostei</taxon>
        <taxon>Neoteleostei</taxon>
        <taxon>Acanthomorphata</taxon>
        <taxon>Syngnathiaria</taxon>
        <taxon>Syngnathiformes</taxon>
        <taxon>Syngnathoidei</taxon>
        <taxon>Syngnathidae</taxon>
        <taxon>Hippocampus</taxon>
    </lineage>
</organism>
<feature type="compositionally biased region" description="Low complexity" evidence="8">
    <location>
        <begin position="214"/>
        <end position="223"/>
    </location>
</feature>
<accession>A0A3Q3DER1</accession>
<feature type="compositionally biased region" description="Polar residues" evidence="8">
    <location>
        <begin position="169"/>
        <end position="182"/>
    </location>
</feature>
<dbReference type="STRING" id="109280.ENSHCOP00000010244"/>
<evidence type="ECO:0000256" key="9">
    <source>
        <dbReference type="SAM" id="SignalP"/>
    </source>
</evidence>
<feature type="compositionally biased region" description="Basic and acidic residues" evidence="8">
    <location>
        <begin position="750"/>
        <end position="769"/>
    </location>
</feature>
<feature type="chain" id="PRO_5018575428" description="SH3 domain-containing protein" evidence="9">
    <location>
        <begin position="25"/>
        <end position="852"/>
    </location>
</feature>
<keyword evidence="3 9" id="KW-0732">Signal</keyword>
<dbReference type="GO" id="GO:0035459">
    <property type="term" value="P:vesicle cargo loading"/>
    <property type="evidence" value="ECO:0007669"/>
    <property type="project" value="TreeGrafter"/>
</dbReference>
<evidence type="ECO:0000256" key="1">
    <source>
        <dbReference type="ARBA" id="ARBA00004389"/>
    </source>
</evidence>
<feature type="compositionally biased region" description="Low complexity" evidence="8">
    <location>
        <begin position="572"/>
        <end position="593"/>
    </location>
</feature>
<feature type="compositionally biased region" description="Basic and acidic residues" evidence="8">
    <location>
        <begin position="231"/>
        <end position="249"/>
    </location>
</feature>
<reference evidence="11" key="2">
    <citation type="submission" date="2025-09" db="UniProtKB">
        <authorList>
            <consortium name="Ensembl"/>
        </authorList>
    </citation>
    <scope>IDENTIFICATION</scope>
</reference>
<keyword evidence="2 7" id="KW-0728">SH3 domain</keyword>
<evidence type="ECO:0000256" key="2">
    <source>
        <dbReference type="ARBA" id="ARBA00022443"/>
    </source>
</evidence>
<feature type="compositionally biased region" description="Polar residues" evidence="8">
    <location>
        <begin position="546"/>
        <end position="555"/>
    </location>
</feature>
<feature type="region of interest" description="Disordered" evidence="8">
    <location>
        <begin position="524"/>
        <end position="613"/>
    </location>
</feature>
<evidence type="ECO:0000256" key="5">
    <source>
        <dbReference type="ARBA" id="ARBA00023054"/>
    </source>
</evidence>
<dbReference type="Ensembl" id="ENSHCOT00000016593.1">
    <property type="protein sequence ID" value="ENSHCOP00000010244.1"/>
    <property type="gene ID" value="ENSHCOG00000012807.1"/>
</dbReference>
<feature type="compositionally biased region" description="Basic and acidic residues" evidence="8">
    <location>
        <begin position="300"/>
        <end position="310"/>
    </location>
</feature>
<keyword evidence="12" id="KW-1185">Reference proteome</keyword>
<feature type="region of interest" description="Disordered" evidence="8">
    <location>
        <begin position="132"/>
        <end position="327"/>
    </location>
</feature>
<evidence type="ECO:0000313" key="11">
    <source>
        <dbReference type="Ensembl" id="ENSHCOP00000010244.1"/>
    </source>
</evidence>
<evidence type="ECO:0000256" key="7">
    <source>
        <dbReference type="PROSITE-ProRule" id="PRU00192"/>
    </source>
</evidence>
<dbReference type="GO" id="GO:0070971">
    <property type="term" value="C:endoplasmic reticulum exit site"/>
    <property type="evidence" value="ECO:0007669"/>
    <property type="project" value="TreeGrafter"/>
</dbReference>
<dbReference type="Proteomes" id="UP000264820">
    <property type="component" value="Unplaced"/>
</dbReference>
<evidence type="ECO:0000256" key="3">
    <source>
        <dbReference type="ARBA" id="ARBA00022729"/>
    </source>
</evidence>
<dbReference type="Pfam" id="PF07653">
    <property type="entry name" value="SH3_2"/>
    <property type="match status" value="1"/>
</dbReference>
<protein>
    <recommendedName>
        <fullName evidence="10">SH3 domain-containing protein</fullName>
    </recommendedName>
</protein>
<reference evidence="11" key="1">
    <citation type="submission" date="2025-08" db="UniProtKB">
        <authorList>
            <consortium name="Ensembl"/>
        </authorList>
    </citation>
    <scope>IDENTIFICATION</scope>
</reference>
<evidence type="ECO:0000256" key="6">
    <source>
        <dbReference type="ARBA" id="ARBA00023180"/>
    </source>
</evidence>
<dbReference type="SMART" id="SM00326">
    <property type="entry name" value="SH3"/>
    <property type="match status" value="1"/>
</dbReference>
<feature type="compositionally biased region" description="Basic and acidic residues" evidence="8">
    <location>
        <begin position="266"/>
        <end position="287"/>
    </location>
</feature>
<dbReference type="GO" id="GO:0006888">
    <property type="term" value="P:endoplasmic reticulum to Golgi vesicle-mediated transport"/>
    <property type="evidence" value="ECO:0007669"/>
    <property type="project" value="TreeGrafter"/>
</dbReference>
<sequence length="852" mass="94860">MALSQAAIMSTSLFFVLWPQLSGGLLSDFKICGDSQCESQMSRVQAVRDHHGKDCRFLSFRKGETIFVYHKLTGKRSHLWAGSMNKQFGYFPKEAVKEKQTYATKEVVVVTQESDFLCINEFGYLIDSSHLNTNDDDDDDHNDDDDDDDSGLKNPEELETRNHPDDTNAGMSKDSTPESFSTSREEIENRDNGAAKTKQESPETAVELKEKGGSPTSSWLSSSVTGWFGVGKKEEPENSAEVHEKRLMPGEDLLPSSVAGWLGLRSEGKSDSAKNDENRGKQDRKTVESSTMTGWLGFGGDEKPDSSADKENDDESEPDVTTAAGENFRSRKLHLEIETLAEQEKKINDMGTLGWLANGLSTTLGFGLDDQDTKETIQVSTEEVDVKETASSWFDLGISNILAFRKNYNEGDRTESHTQSDNILQGHVDSNIQDTPANNKDSEADDTSQVDQNANPPQNQRTDINLVPNADKTQEDPEVTLEDIEHDLIGLSSHQTDQFDEKSDIAIESGGEFDHLKKAIIPSSQKPIMKTKELTESPSGFDGKTNEMSNPQTLPSPKHVLDSTTNSDKDLQTNFQPPSPSPTQTSPSTYLPPNTAKPQQPNPLSKTYKTLQDHMSTQETSILTDLFGKKNLKKLDDILGHADVFTEDVDRDESVLMDIEAILHDHREILFPPSMRLSDAPEEDKEKTGARIAIQKLEILLKRARDIFDTRKSDITRANAQAQPSCIGASCSTSSKDKETTETVGVMVHEQNDGGPEKNQEDDNERGSEEMSLEENVKKMSHSQTTPPQLLEGVTVKNQDSIHRIQKQSSSQTHGMDFVKWLKMKVRVIRGFGQFRTLCSILPHCRRSSRFS</sequence>
<evidence type="ECO:0000313" key="12">
    <source>
        <dbReference type="Proteomes" id="UP000264820"/>
    </source>
</evidence>
<comment type="subcellular location">
    <subcellularLocation>
        <location evidence="1">Endoplasmic reticulum membrane</location>
        <topology evidence="1">Single-pass membrane protein</topology>
    </subcellularLocation>
</comment>
<dbReference type="AlphaFoldDB" id="A0A3Q3DER1"/>
<feature type="compositionally biased region" description="Basic and acidic residues" evidence="8">
    <location>
        <begin position="183"/>
        <end position="212"/>
    </location>
</feature>
<feature type="region of interest" description="Disordered" evidence="8">
    <location>
        <begin position="411"/>
        <end position="475"/>
    </location>
</feature>
<name>A0A3Q3DER1_HIPCM</name>
<dbReference type="GO" id="GO:0005789">
    <property type="term" value="C:endoplasmic reticulum membrane"/>
    <property type="evidence" value="ECO:0007669"/>
    <property type="project" value="UniProtKB-SubCell"/>
</dbReference>
<evidence type="ECO:0000256" key="4">
    <source>
        <dbReference type="ARBA" id="ARBA00022824"/>
    </source>
</evidence>
<feature type="compositionally biased region" description="Basic and acidic residues" evidence="8">
    <location>
        <begin position="150"/>
        <end position="166"/>
    </location>
</feature>
<feature type="domain" description="SH3" evidence="10">
    <location>
        <begin position="39"/>
        <end position="101"/>
    </location>
</feature>
<keyword evidence="6" id="KW-0325">Glycoprotein</keyword>
<keyword evidence="4" id="KW-0256">Endoplasmic reticulum</keyword>
<feature type="compositionally biased region" description="Acidic residues" evidence="8">
    <location>
        <begin position="134"/>
        <end position="149"/>
    </location>
</feature>
<feature type="region of interest" description="Disordered" evidence="8">
    <location>
        <begin position="748"/>
        <end position="775"/>
    </location>
</feature>
<dbReference type="InterPro" id="IPR001452">
    <property type="entry name" value="SH3_domain"/>
</dbReference>
<dbReference type="GeneTree" id="ENSGT00950000182767"/>
<dbReference type="Gene3D" id="2.30.30.40">
    <property type="entry name" value="SH3 Domains"/>
    <property type="match status" value="1"/>
</dbReference>
<dbReference type="InterPro" id="IPR036028">
    <property type="entry name" value="SH3-like_dom_sf"/>
</dbReference>
<proteinExistence type="predicted"/>
<feature type="signal peptide" evidence="9">
    <location>
        <begin position="1"/>
        <end position="24"/>
    </location>
</feature>